<sequence length="110" mass="12171">MQVLPPVRRAGVGGTLRHDTEQVWKSLSQLRAAQEGWRVALASAEELGSFCHLCVAQERTARRTSQLDHASGRFVQGRFAQMHPARRVPSSVISARRADRVARRAGAKTI</sequence>
<proteinExistence type="predicted"/>
<evidence type="ECO:0000313" key="2">
    <source>
        <dbReference type="Proteomes" id="UP000265520"/>
    </source>
</evidence>
<protein>
    <submittedName>
        <fullName evidence="1">Uncharacterized protein</fullName>
    </submittedName>
</protein>
<organism evidence="1 2">
    <name type="scientific">Trifolium medium</name>
    <dbReference type="NCBI Taxonomy" id="97028"/>
    <lineage>
        <taxon>Eukaryota</taxon>
        <taxon>Viridiplantae</taxon>
        <taxon>Streptophyta</taxon>
        <taxon>Embryophyta</taxon>
        <taxon>Tracheophyta</taxon>
        <taxon>Spermatophyta</taxon>
        <taxon>Magnoliopsida</taxon>
        <taxon>eudicotyledons</taxon>
        <taxon>Gunneridae</taxon>
        <taxon>Pentapetalae</taxon>
        <taxon>rosids</taxon>
        <taxon>fabids</taxon>
        <taxon>Fabales</taxon>
        <taxon>Fabaceae</taxon>
        <taxon>Papilionoideae</taxon>
        <taxon>50 kb inversion clade</taxon>
        <taxon>NPAAA clade</taxon>
        <taxon>Hologalegina</taxon>
        <taxon>IRL clade</taxon>
        <taxon>Trifolieae</taxon>
        <taxon>Trifolium</taxon>
    </lineage>
</organism>
<accession>A0A392RPY7</accession>
<name>A0A392RPY7_9FABA</name>
<dbReference type="EMBL" id="LXQA010246439">
    <property type="protein sequence ID" value="MCI37616.1"/>
    <property type="molecule type" value="Genomic_DNA"/>
</dbReference>
<dbReference type="Proteomes" id="UP000265520">
    <property type="component" value="Unassembled WGS sequence"/>
</dbReference>
<dbReference type="AlphaFoldDB" id="A0A392RPY7"/>
<comment type="caution">
    <text evidence="1">The sequence shown here is derived from an EMBL/GenBank/DDBJ whole genome shotgun (WGS) entry which is preliminary data.</text>
</comment>
<reference evidence="1 2" key="1">
    <citation type="journal article" date="2018" name="Front. Plant Sci.">
        <title>Red Clover (Trifolium pratense) and Zigzag Clover (T. medium) - A Picture of Genomic Similarities and Differences.</title>
        <authorList>
            <person name="Dluhosova J."/>
            <person name="Istvanek J."/>
            <person name="Nedelnik J."/>
            <person name="Repkova J."/>
        </authorList>
    </citation>
    <scope>NUCLEOTIDE SEQUENCE [LARGE SCALE GENOMIC DNA]</scope>
    <source>
        <strain evidence="2">cv. 10/8</strain>
        <tissue evidence="1">Leaf</tissue>
    </source>
</reference>
<evidence type="ECO:0000313" key="1">
    <source>
        <dbReference type="EMBL" id="MCI37616.1"/>
    </source>
</evidence>
<keyword evidence="2" id="KW-1185">Reference proteome</keyword>